<dbReference type="Proteomes" id="UP000233248">
    <property type="component" value="Unassembled WGS sequence"/>
</dbReference>
<dbReference type="InterPro" id="IPR036320">
    <property type="entry name" value="Glycosyl_Trfase_fam3_N_dom_sf"/>
</dbReference>
<keyword evidence="2 9" id="KW-0028">Amino-acid biosynthesis</keyword>
<dbReference type="FunFam" id="3.40.1030.10:FF:000002">
    <property type="entry name" value="Anthranilate phosphoribosyltransferase"/>
    <property type="match status" value="1"/>
</dbReference>
<dbReference type="EC" id="2.4.2.18" evidence="9"/>
<evidence type="ECO:0000256" key="4">
    <source>
        <dbReference type="ARBA" id="ARBA00022679"/>
    </source>
</evidence>
<comment type="pathway">
    <text evidence="1 9">Amino-acid biosynthesis; L-tryptophan biosynthesis; L-tryptophan from chorismate: step 2/5.</text>
</comment>
<evidence type="ECO:0000256" key="1">
    <source>
        <dbReference type="ARBA" id="ARBA00004907"/>
    </source>
</evidence>
<dbReference type="InterPro" id="IPR035902">
    <property type="entry name" value="Nuc_phospho_transferase"/>
</dbReference>
<dbReference type="InterPro" id="IPR017459">
    <property type="entry name" value="Glycosyl_Trfase_fam3_N_dom"/>
</dbReference>
<feature type="binding site" evidence="9">
    <location>
        <position position="108"/>
    </location>
    <ligand>
        <name>5-phospho-alpha-D-ribose 1-diphosphate</name>
        <dbReference type="ChEBI" id="CHEBI:58017"/>
    </ligand>
</feature>
<dbReference type="Pfam" id="PF02885">
    <property type="entry name" value="Glycos_trans_3N"/>
    <property type="match status" value="1"/>
</dbReference>
<dbReference type="SUPFAM" id="SSF52418">
    <property type="entry name" value="Nucleoside phosphorylase/phosphoribosyltransferase catalytic domain"/>
    <property type="match status" value="1"/>
</dbReference>
<feature type="binding site" evidence="9">
    <location>
        <position position="214"/>
    </location>
    <ligand>
        <name>Mg(2+)</name>
        <dbReference type="ChEBI" id="CHEBI:18420"/>
        <label>1</label>
    </ligand>
</feature>
<feature type="binding site" evidence="9">
    <location>
        <position position="214"/>
    </location>
    <ligand>
        <name>Mg(2+)</name>
        <dbReference type="ChEBI" id="CHEBI:18420"/>
        <label>2</label>
    </ligand>
</feature>
<dbReference type="PANTHER" id="PTHR43285">
    <property type="entry name" value="ANTHRANILATE PHOSPHORIBOSYLTRANSFERASE"/>
    <property type="match status" value="1"/>
</dbReference>
<dbReference type="Pfam" id="PF00591">
    <property type="entry name" value="Glycos_transf_3"/>
    <property type="match status" value="1"/>
</dbReference>
<feature type="binding site" evidence="9">
    <location>
        <position position="99"/>
    </location>
    <ligand>
        <name>anthranilate</name>
        <dbReference type="ChEBI" id="CHEBI:16567"/>
        <label>1</label>
    </ligand>
</feature>
<accession>A0A2N1J1D8</accession>
<feature type="domain" description="Glycosyl transferase family 3 N-terminal" evidence="11">
    <location>
        <begin position="9"/>
        <end position="49"/>
    </location>
</feature>
<keyword evidence="4 9" id="KW-0808">Transferase</keyword>
<feature type="binding site" evidence="9">
    <location>
        <begin position="78"/>
        <end position="81"/>
    </location>
    <ligand>
        <name>5-phospho-alpha-D-ribose 1-diphosphate</name>
        <dbReference type="ChEBI" id="CHEBI:58017"/>
    </ligand>
</feature>
<dbReference type="NCBIfam" id="TIGR01245">
    <property type="entry name" value="trpD"/>
    <property type="match status" value="1"/>
</dbReference>
<keyword evidence="3 9" id="KW-0328">Glycosyltransferase</keyword>
<dbReference type="Gene3D" id="3.40.1030.10">
    <property type="entry name" value="Nucleoside phosphorylase/phosphoribosyltransferase catalytic domain"/>
    <property type="match status" value="1"/>
</dbReference>
<dbReference type="KEGG" id="ahs:AHALO_1311"/>
<dbReference type="PANTHER" id="PTHR43285:SF2">
    <property type="entry name" value="ANTHRANILATE PHOSPHORIBOSYLTRANSFERASE"/>
    <property type="match status" value="1"/>
</dbReference>
<evidence type="ECO:0000313" key="13">
    <source>
        <dbReference type="Proteomes" id="UP000233248"/>
    </source>
</evidence>
<evidence type="ECO:0000259" key="10">
    <source>
        <dbReference type="Pfam" id="PF00591"/>
    </source>
</evidence>
<evidence type="ECO:0000256" key="9">
    <source>
        <dbReference type="HAMAP-Rule" id="MF_00211"/>
    </source>
</evidence>
<feature type="binding site" evidence="9">
    <location>
        <position position="68"/>
    </location>
    <ligand>
        <name>anthranilate</name>
        <dbReference type="ChEBI" id="CHEBI:16567"/>
        <label>1</label>
    </ligand>
</feature>
<dbReference type="AlphaFoldDB" id="A0A2N1J1D8"/>
<keyword evidence="9" id="KW-0460">Magnesium</keyword>
<comment type="function">
    <text evidence="9">Catalyzes the transfer of the phosphoribosyl group of 5-phosphorylribose-1-pyrophosphate (PRPP) to anthranilate to yield N-(5'-phosphoribosyl)-anthranilate (PRA).</text>
</comment>
<dbReference type="GO" id="GO:0000162">
    <property type="term" value="P:L-tryptophan biosynthetic process"/>
    <property type="evidence" value="ECO:0007669"/>
    <property type="project" value="UniProtKB-UniRule"/>
</dbReference>
<comment type="caution">
    <text evidence="12">The sequence shown here is derived from an EMBL/GenBank/DDBJ whole genome shotgun (WGS) entry which is preliminary data.</text>
</comment>
<dbReference type="GO" id="GO:0000287">
    <property type="term" value="F:magnesium ion binding"/>
    <property type="evidence" value="ECO:0007669"/>
    <property type="project" value="UniProtKB-UniRule"/>
</dbReference>
<keyword evidence="5 9" id="KW-0822">Tryptophan biosynthesis</keyword>
<sequence length="327" mass="35901">MFNKAKLKFDDIFENRLSHEEVREYLVELYERGETVEEISGAVSAMREHLIALPADKQMCQEAIDIVGTGGDKSYSFNISSTVSMLLSASGSYVAKHGNRSVTSKSGSSDMLEALGFNLDLSLEKSAQMFEETGFVFMHAANHHPAMKYVTPIRKSINHRTIFNLIGPLSNPAFVKKHLLGVFPKELIGKITEALNVLESKKAMVVSSNDGMDEISISDITFANFLENGKISEFIIDPQELGFNLSPKESIIGGDAKENAVITRGILCNEIKDSRLDITLINAAAALIVDDKARDMKEGIEIARSTIESGKAKQKLEQLIKVSNALA</sequence>
<keyword evidence="6 9" id="KW-0057">Aromatic amino acid biosynthesis</keyword>
<feature type="binding site" evidence="9">
    <location>
        <position position="154"/>
    </location>
    <ligand>
        <name>anthranilate</name>
        <dbReference type="ChEBI" id="CHEBI:16567"/>
        <label>2</label>
    </ligand>
</feature>
<evidence type="ECO:0000256" key="3">
    <source>
        <dbReference type="ARBA" id="ARBA00022676"/>
    </source>
</evidence>
<dbReference type="GO" id="GO:0004048">
    <property type="term" value="F:anthranilate phosphoribosyltransferase activity"/>
    <property type="evidence" value="ECO:0007669"/>
    <property type="project" value="UniProtKB-UniRule"/>
</dbReference>
<name>A0A2N1J1D8_9BACT</name>
<proteinExistence type="inferred from homology"/>
<gene>
    <name evidence="9 12" type="primary">trpD</name>
    <name evidence="12" type="ORF">CP960_09530</name>
</gene>
<dbReference type="OrthoDB" id="9806430at2"/>
<dbReference type="Gene3D" id="1.20.970.10">
    <property type="entry name" value="Transferase, Pyrimidine Nucleoside Phosphorylase, Chain C"/>
    <property type="match status" value="1"/>
</dbReference>
<evidence type="ECO:0000256" key="8">
    <source>
        <dbReference type="ARBA" id="ARBA00061188"/>
    </source>
</evidence>
<keyword evidence="13" id="KW-1185">Reference proteome</keyword>
<dbReference type="RefSeq" id="WP_101185185.1">
    <property type="nucleotide sequence ID" value="NZ_CP031218.1"/>
</dbReference>
<reference evidence="12 13" key="1">
    <citation type="submission" date="2017-09" db="EMBL/GenBank/DDBJ databases">
        <title>Genomics of the genus Arcobacter.</title>
        <authorList>
            <person name="Perez-Cataluna A."/>
            <person name="Figueras M.J."/>
            <person name="Salas-Masso N."/>
        </authorList>
    </citation>
    <scope>NUCLEOTIDE SEQUENCE [LARGE SCALE GENOMIC DNA]</scope>
    <source>
        <strain evidence="12 13">DSM 18005</strain>
    </source>
</reference>
<dbReference type="EMBL" id="NXIF01000036">
    <property type="protein sequence ID" value="PKI80378.1"/>
    <property type="molecule type" value="Genomic_DNA"/>
</dbReference>
<dbReference type="InterPro" id="IPR000312">
    <property type="entry name" value="Glycosyl_Trfase_fam3"/>
</dbReference>
<feature type="binding site" evidence="9">
    <location>
        <position position="80"/>
    </location>
    <ligand>
        <name>Mg(2+)</name>
        <dbReference type="ChEBI" id="CHEBI:18420"/>
        <label>1</label>
    </ligand>
</feature>
<feature type="binding site" evidence="9">
    <location>
        <position position="68"/>
    </location>
    <ligand>
        <name>5-phospho-alpha-D-ribose 1-diphosphate</name>
        <dbReference type="ChEBI" id="CHEBI:58017"/>
    </ligand>
</feature>
<feature type="binding site" evidence="9">
    <location>
        <position position="76"/>
    </location>
    <ligand>
        <name>5-phospho-alpha-D-ribose 1-diphosphate</name>
        <dbReference type="ChEBI" id="CHEBI:58017"/>
    </ligand>
</feature>
<evidence type="ECO:0000256" key="2">
    <source>
        <dbReference type="ARBA" id="ARBA00022605"/>
    </source>
</evidence>
<comment type="cofactor">
    <cofactor evidence="9">
        <name>Mg(2+)</name>
        <dbReference type="ChEBI" id="CHEBI:18420"/>
    </cofactor>
    <text evidence="9">Binds 2 magnesium ions per monomer.</text>
</comment>
<dbReference type="InterPro" id="IPR005940">
    <property type="entry name" value="Anthranilate_Pribosyl_Tfrase"/>
</dbReference>
<evidence type="ECO:0000256" key="6">
    <source>
        <dbReference type="ARBA" id="ARBA00023141"/>
    </source>
</evidence>
<evidence type="ECO:0000259" key="11">
    <source>
        <dbReference type="Pfam" id="PF02885"/>
    </source>
</evidence>
<dbReference type="UniPathway" id="UPA00035">
    <property type="reaction ID" value="UER00041"/>
</dbReference>
<evidence type="ECO:0000256" key="7">
    <source>
        <dbReference type="ARBA" id="ARBA00052328"/>
    </source>
</evidence>
<keyword evidence="9" id="KW-0479">Metal-binding</keyword>
<feature type="binding site" evidence="9">
    <location>
        <begin position="96"/>
        <end position="104"/>
    </location>
    <ligand>
        <name>5-phospho-alpha-D-ribose 1-diphosphate</name>
        <dbReference type="ChEBI" id="CHEBI:58017"/>
    </ligand>
</feature>
<evidence type="ECO:0000313" key="12">
    <source>
        <dbReference type="EMBL" id="PKI80378.1"/>
    </source>
</evidence>
<comment type="catalytic activity">
    <reaction evidence="7 9">
        <text>N-(5-phospho-beta-D-ribosyl)anthranilate + diphosphate = 5-phospho-alpha-D-ribose 1-diphosphate + anthranilate</text>
        <dbReference type="Rhea" id="RHEA:11768"/>
        <dbReference type="ChEBI" id="CHEBI:16567"/>
        <dbReference type="ChEBI" id="CHEBI:18277"/>
        <dbReference type="ChEBI" id="CHEBI:33019"/>
        <dbReference type="ChEBI" id="CHEBI:58017"/>
        <dbReference type="EC" id="2.4.2.18"/>
    </reaction>
</comment>
<dbReference type="HAMAP" id="MF_00211">
    <property type="entry name" value="TrpD"/>
    <property type="match status" value="1"/>
</dbReference>
<organism evidence="12 13">
    <name type="scientific">Malaciobacter halophilus</name>
    <dbReference type="NCBI Taxonomy" id="197482"/>
    <lineage>
        <taxon>Bacteria</taxon>
        <taxon>Pseudomonadati</taxon>
        <taxon>Campylobacterota</taxon>
        <taxon>Epsilonproteobacteria</taxon>
        <taxon>Campylobacterales</taxon>
        <taxon>Arcobacteraceae</taxon>
        <taxon>Malaciobacter</taxon>
    </lineage>
</organism>
<comment type="subunit">
    <text evidence="9">Homodimer.</text>
</comment>
<comment type="similarity">
    <text evidence="9">Belongs to the anthranilate phosphoribosyltransferase family.</text>
</comment>
<feature type="domain" description="Glycosyl transferase family 3" evidence="10">
    <location>
        <begin position="62"/>
        <end position="312"/>
    </location>
</feature>
<dbReference type="GO" id="GO:0005829">
    <property type="term" value="C:cytosol"/>
    <property type="evidence" value="ECO:0007669"/>
    <property type="project" value="TreeGrafter"/>
</dbReference>
<comment type="caution">
    <text evidence="9">Lacks conserved residue(s) required for the propagation of feature annotation.</text>
</comment>
<feature type="binding site" evidence="9">
    <location>
        <position position="213"/>
    </location>
    <ligand>
        <name>Mg(2+)</name>
        <dbReference type="ChEBI" id="CHEBI:18420"/>
        <label>2</label>
    </ligand>
</feature>
<evidence type="ECO:0000256" key="5">
    <source>
        <dbReference type="ARBA" id="ARBA00022822"/>
    </source>
</evidence>
<protein>
    <recommendedName>
        <fullName evidence="9">Anthranilate phosphoribosyltransferase</fullName>
        <ecNumber evidence="9">2.4.2.18</ecNumber>
    </recommendedName>
</protein>
<comment type="similarity">
    <text evidence="8">In the C-terminal section; belongs to the anthranilate phosphoribosyltransferase family.</text>
</comment>
<dbReference type="SUPFAM" id="SSF47648">
    <property type="entry name" value="Nucleoside phosphorylase/phosphoribosyltransferase N-terminal domain"/>
    <property type="match status" value="1"/>
</dbReference>
<feature type="binding site" evidence="9">
    <location>
        <begin position="71"/>
        <end position="72"/>
    </location>
    <ligand>
        <name>5-phospho-alpha-D-ribose 1-diphosphate</name>
        <dbReference type="ChEBI" id="CHEBI:58017"/>
    </ligand>
</feature>